<reference evidence="2" key="1">
    <citation type="submission" date="2022-08" db="EMBL/GenBank/DDBJ databases">
        <title>Genome sequencing of akame (Lates japonicus).</title>
        <authorList>
            <person name="Hashiguchi Y."/>
            <person name="Takahashi H."/>
        </authorList>
    </citation>
    <scope>NUCLEOTIDE SEQUENCE</scope>
    <source>
        <strain evidence="2">Kochi</strain>
    </source>
</reference>
<dbReference type="AlphaFoldDB" id="A0AAD3RNQ2"/>
<evidence type="ECO:0000313" key="3">
    <source>
        <dbReference type="Proteomes" id="UP001279410"/>
    </source>
</evidence>
<feature type="compositionally biased region" description="Polar residues" evidence="1">
    <location>
        <begin position="26"/>
        <end position="38"/>
    </location>
</feature>
<evidence type="ECO:0000256" key="1">
    <source>
        <dbReference type="SAM" id="MobiDB-lite"/>
    </source>
</evidence>
<feature type="region of interest" description="Disordered" evidence="1">
    <location>
        <begin position="1"/>
        <end position="96"/>
    </location>
</feature>
<gene>
    <name evidence="2" type="ORF">AKAME5_002646900</name>
</gene>
<sequence length="125" mass="13817">MYQCEDREEGVPPSKTTLCGEHESQTKAQSLEQQQHTPDSAGPGPGPGPGPSCVSMKSDHSHDHYIDFKGRQPSAAKRVDLESSEVPSGQSAQQHQTQLDSIFMLLEENIVTFVKNELKKMQRVL</sequence>
<name>A0AAD3RNQ2_LATJO</name>
<feature type="compositionally biased region" description="Polar residues" evidence="1">
    <location>
        <begin position="85"/>
        <end position="96"/>
    </location>
</feature>
<proteinExistence type="predicted"/>
<feature type="non-terminal residue" evidence="2">
    <location>
        <position position="1"/>
    </location>
</feature>
<dbReference type="EMBL" id="BRZM01002722">
    <property type="protein sequence ID" value="GLD75136.1"/>
    <property type="molecule type" value="Genomic_DNA"/>
</dbReference>
<accession>A0AAD3RNQ2</accession>
<feature type="compositionally biased region" description="Basic and acidic residues" evidence="1">
    <location>
        <begin position="57"/>
        <end position="70"/>
    </location>
</feature>
<keyword evidence="3" id="KW-1185">Reference proteome</keyword>
<organism evidence="2 3">
    <name type="scientific">Lates japonicus</name>
    <name type="common">Japanese lates</name>
    <dbReference type="NCBI Taxonomy" id="270547"/>
    <lineage>
        <taxon>Eukaryota</taxon>
        <taxon>Metazoa</taxon>
        <taxon>Chordata</taxon>
        <taxon>Craniata</taxon>
        <taxon>Vertebrata</taxon>
        <taxon>Euteleostomi</taxon>
        <taxon>Actinopterygii</taxon>
        <taxon>Neopterygii</taxon>
        <taxon>Teleostei</taxon>
        <taxon>Neoteleostei</taxon>
        <taxon>Acanthomorphata</taxon>
        <taxon>Carangaria</taxon>
        <taxon>Carangaria incertae sedis</taxon>
        <taxon>Centropomidae</taxon>
        <taxon>Lates</taxon>
    </lineage>
</organism>
<evidence type="ECO:0000313" key="2">
    <source>
        <dbReference type="EMBL" id="GLD75136.1"/>
    </source>
</evidence>
<comment type="caution">
    <text evidence="2">The sequence shown here is derived from an EMBL/GenBank/DDBJ whole genome shotgun (WGS) entry which is preliminary data.</text>
</comment>
<protein>
    <submittedName>
        <fullName evidence="2">Protein NLRC3-like protein</fullName>
    </submittedName>
</protein>
<dbReference type="Proteomes" id="UP001279410">
    <property type="component" value="Unassembled WGS sequence"/>
</dbReference>